<evidence type="ECO:0000256" key="2">
    <source>
        <dbReference type="ARBA" id="ARBA00023012"/>
    </source>
</evidence>
<name>A0A8J5G6J6_ZINOF</name>
<evidence type="ECO:0000259" key="8">
    <source>
        <dbReference type="PROSITE" id="PS51017"/>
    </source>
</evidence>
<dbReference type="PANTHER" id="PTHR43874:SF146">
    <property type="entry name" value="TWO-COMPONENT RESPONSE REGULATOR-LIKE APRR9"/>
    <property type="match status" value="1"/>
</dbReference>
<proteinExistence type="predicted"/>
<feature type="domain" description="CCT" evidence="8">
    <location>
        <begin position="526"/>
        <end position="568"/>
    </location>
</feature>
<comment type="caution">
    <text evidence="9">The sequence shown here is derived from an EMBL/GenBank/DDBJ whole genome shotgun (WGS) entry which is preliminary data.</text>
</comment>
<dbReference type="EMBL" id="JACMSC010000012">
    <property type="protein sequence ID" value="KAG6496789.1"/>
    <property type="molecule type" value="Genomic_DNA"/>
</dbReference>
<dbReference type="GO" id="GO:0005634">
    <property type="term" value="C:nucleus"/>
    <property type="evidence" value="ECO:0007669"/>
    <property type="project" value="UniProtKB-SubCell"/>
</dbReference>
<evidence type="ECO:0000313" key="10">
    <source>
        <dbReference type="Proteomes" id="UP000734854"/>
    </source>
</evidence>
<dbReference type="Pfam" id="PF06203">
    <property type="entry name" value="CCT"/>
    <property type="match status" value="1"/>
</dbReference>
<feature type="compositionally biased region" description="Polar residues" evidence="6">
    <location>
        <begin position="419"/>
        <end position="442"/>
    </location>
</feature>
<evidence type="ECO:0000256" key="5">
    <source>
        <dbReference type="PROSITE-ProRule" id="PRU00357"/>
    </source>
</evidence>
<comment type="caution">
    <text evidence="4">Lacks conserved residue(s) required for the propagation of feature annotation.</text>
</comment>
<evidence type="ECO:0000313" key="9">
    <source>
        <dbReference type="EMBL" id="KAG6496789.1"/>
    </source>
</evidence>
<keyword evidence="2" id="KW-0902">Two-component regulatory system</keyword>
<evidence type="ECO:0000256" key="6">
    <source>
        <dbReference type="SAM" id="MobiDB-lite"/>
    </source>
</evidence>
<dbReference type="PROSITE" id="PS50110">
    <property type="entry name" value="RESPONSE_REGULATORY"/>
    <property type="match status" value="1"/>
</dbReference>
<dbReference type="InterPro" id="IPR045279">
    <property type="entry name" value="ARR-like"/>
</dbReference>
<feature type="domain" description="Response regulatory" evidence="7">
    <location>
        <begin position="49"/>
        <end position="167"/>
    </location>
</feature>
<accession>A0A8J5G6J6</accession>
<dbReference type="PROSITE" id="PS51017">
    <property type="entry name" value="CCT"/>
    <property type="match status" value="1"/>
</dbReference>
<gene>
    <name evidence="9" type="ORF">ZIOFF_044661</name>
</gene>
<evidence type="ECO:0000256" key="3">
    <source>
        <dbReference type="ARBA" id="ARBA00023242"/>
    </source>
</evidence>
<evidence type="ECO:0000256" key="1">
    <source>
        <dbReference type="ARBA" id="ARBA00004123"/>
    </source>
</evidence>
<dbReference type="Pfam" id="PF00072">
    <property type="entry name" value="Response_reg"/>
    <property type="match status" value="1"/>
</dbReference>
<dbReference type="GO" id="GO:0009736">
    <property type="term" value="P:cytokinin-activated signaling pathway"/>
    <property type="evidence" value="ECO:0007669"/>
    <property type="project" value="InterPro"/>
</dbReference>
<organism evidence="9 10">
    <name type="scientific">Zingiber officinale</name>
    <name type="common">Ginger</name>
    <name type="synonym">Amomum zingiber</name>
    <dbReference type="NCBI Taxonomy" id="94328"/>
    <lineage>
        <taxon>Eukaryota</taxon>
        <taxon>Viridiplantae</taxon>
        <taxon>Streptophyta</taxon>
        <taxon>Embryophyta</taxon>
        <taxon>Tracheophyta</taxon>
        <taxon>Spermatophyta</taxon>
        <taxon>Magnoliopsida</taxon>
        <taxon>Liliopsida</taxon>
        <taxon>Zingiberales</taxon>
        <taxon>Zingiberaceae</taxon>
        <taxon>Zingiber</taxon>
    </lineage>
</organism>
<reference evidence="9 10" key="1">
    <citation type="submission" date="2020-08" db="EMBL/GenBank/DDBJ databases">
        <title>Plant Genome Project.</title>
        <authorList>
            <person name="Zhang R.-G."/>
        </authorList>
    </citation>
    <scope>NUCLEOTIDE SEQUENCE [LARGE SCALE GENOMIC DNA]</scope>
    <source>
        <tissue evidence="9">Rhizome</tissue>
    </source>
</reference>
<protein>
    <submittedName>
        <fullName evidence="9">Uncharacterized protein</fullName>
    </submittedName>
</protein>
<dbReference type="Proteomes" id="UP000734854">
    <property type="component" value="Unassembled WGS sequence"/>
</dbReference>
<keyword evidence="10" id="KW-1185">Reference proteome</keyword>
<comment type="subcellular location">
    <subcellularLocation>
        <location evidence="1 5">Nucleus</location>
    </subcellularLocation>
</comment>
<feature type="region of interest" description="Disordered" evidence="6">
    <location>
        <begin position="418"/>
        <end position="442"/>
    </location>
</feature>
<dbReference type="CDD" id="cd17582">
    <property type="entry name" value="psREC_PRR"/>
    <property type="match status" value="1"/>
</dbReference>
<keyword evidence="3 5" id="KW-0539">Nucleus</keyword>
<dbReference type="AlphaFoldDB" id="A0A8J5G6J6"/>
<dbReference type="InterPro" id="IPR001789">
    <property type="entry name" value="Sig_transdc_resp-reg_receiver"/>
</dbReference>
<evidence type="ECO:0000259" key="7">
    <source>
        <dbReference type="PROSITE" id="PS50110"/>
    </source>
</evidence>
<sequence length="588" mass="65849">MERGGKACETAMAVVVASGDEEVEDMEAREDSKGEELRWEKLLPRMPVRVLLVEGDDSTRQIIAALLRKCSYRVAAASDGLKAWDTLKDKHHNIDLVLTEVDLPLISGFGLLTMIMDHDQCKNIPVIMMSSHDSMSIVFKCMLRGAADFLIKPIRKNELRNLWQHVWRRQIVSGFNSTHEIQDICESSCTRSDMEAESARKKLEIKLPITVSASMNQNGPDSQLLGVFSHENADLVNKTVDSIHTRPFYCNKINNETQCPKPHLDKTPKDIELFQNDTCKSSLVPHLELPLKRYEEPLSDKKDCEQSSAWNHSSMSAFSQYNRKTVTSTLLQQKNLGSESNGLESTDLLKHQESRINVEETNSPSVGSSAHDGRAVQCNPVRVIPVSFRDTSLRMFYSQSGQQTLWSSSSPILLEAAKPTNSSRQENLNPVQADTNEKNGISSSCSLAEKKDEIMEHDEQRHVPSAVGESGGSSTCNSSINNLNGSECASGIAGVGDIRTMNVSWPINDECKDGTKPADCQRLTQREIALTKFRLKRKERCFEKKVRYQSRKLLAEQRPRVKGQFVRQEKIKPQPVLVGAFQCNSAAR</sequence>
<dbReference type="SMART" id="SM00448">
    <property type="entry name" value="REC"/>
    <property type="match status" value="1"/>
</dbReference>
<dbReference type="InterPro" id="IPR010402">
    <property type="entry name" value="CCT_domain"/>
</dbReference>
<evidence type="ECO:0000256" key="4">
    <source>
        <dbReference type="PROSITE-ProRule" id="PRU00169"/>
    </source>
</evidence>
<dbReference type="GO" id="GO:0000160">
    <property type="term" value="P:phosphorelay signal transduction system"/>
    <property type="evidence" value="ECO:0007669"/>
    <property type="project" value="UniProtKB-KW"/>
</dbReference>
<dbReference type="PANTHER" id="PTHR43874">
    <property type="entry name" value="TWO-COMPONENT RESPONSE REGULATOR"/>
    <property type="match status" value="1"/>
</dbReference>